<dbReference type="PRINTS" id="PR00180">
    <property type="entry name" value="CRETINALDHBP"/>
</dbReference>
<reference evidence="1 2" key="1">
    <citation type="journal article" date="2015" name="Parasit. Vectors">
        <title>Draft genome of the scabies mite.</title>
        <authorList>
            <person name="Rider S.D.Jr."/>
            <person name="Morgan M.S."/>
            <person name="Arlian L.G."/>
        </authorList>
    </citation>
    <scope>NUCLEOTIDE SEQUENCE [LARGE SCALE GENOMIC DNA]</scope>
    <source>
        <strain evidence="1">Arlian Lab</strain>
    </source>
</reference>
<dbReference type="Pfam" id="PF00650">
    <property type="entry name" value="CRAL_TRIO"/>
    <property type="match status" value="1"/>
</dbReference>
<dbReference type="PROSITE" id="PS50191">
    <property type="entry name" value="CRAL_TRIO"/>
    <property type="match status" value="1"/>
</dbReference>
<dbReference type="AlphaFoldDB" id="A0A132A8Q1"/>
<comment type="caution">
    <text evidence="1">The sequence shown here is derived from an EMBL/GenBank/DDBJ whole genome shotgun (WGS) entry which is preliminary data.</text>
</comment>
<dbReference type="EMBL" id="JXLN01011522">
    <property type="protein sequence ID" value="KPM07361.1"/>
    <property type="molecule type" value="Genomic_DNA"/>
</dbReference>
<dbReference type="GO" id="GO:0016020">
    <property type="term" value="C:membrane"/>
    <property type="evidence" value="ECO:0007669"/>
    <property type="project" value="TreeGrafter"/>
</dbReference>
<dbReference type="InterPro" id="IPR001251">
    <property type="entry name" value="CRAL-TRIO_dom"/>
</dbReference>
<name>A0A132A8Q1_SARSC</name>
<protein>
    <submittedName>
        <fullName evidence="1">Alpha-tocopherol transfer protein-like protein</fullName>
    </submittedName>
</protein>
<organism evidence="1 2">
    <name type="scientific">Sarcoptes scabiei</name>
    <name type="common">Itch mite</name>
    <name type="synonym">Acarus scabiei</name>
    <dbReference type="NCBI Taxonomy" id="52283"/>
    <lineage>
        <taxon>Eukaryota</taxon>
        <taxon>Metazoa</taxon>
        <taxon>Ecdysozoa</taxon>
        <taxon>Arthropoda</taxon>
        <taxon>Chelicerata</taxon>
        <taxon>Arachnida</taxon>
        <taxon>Acari</taxon>
        <taxon>Acariformes</taxon>
        <taxon>Sarcoptiformes</taxon>
        <taxon>Astigmata</taxon>
        <taxon>Psoroptidia</taxon>
        <taxon>Sarcoptoidea</taxon>
        <taxon>Sarcoptidae</taxon>
        <taxon>Sarcoptinae</taxon>
        <taxon>Sarcoptes</taxon>
    </lineage>
</organism>
<evidence type="ECO:0000313" key="2">
    <source>
        <dbReference type="Proteomes" id="UP000616769"/>
    </source>
</evidence>
<dbReference type="SUPFAM" id="SSF52087">
    <property type="entry name" value="CRAL/TRIO domain"/>
    <property type="match status" value="1"/>
</dbReference>
<proteinExistence type="predicted"/>
<gene>
    <name evidence="1" type="ORF">QR98_0058530</name>
</gene>
<dbReference type="PANTHER" id="PTHR10174:SF130">
    <property type="entry name" value="ALPHA-TOCOPHEROL TRANSFER PROTEIN-LIKE"/>
    <property type="match status" value="1"/>
</dbReference>
<accession>A0A132A8Q1</accession>
<dbReference type="InterPro" id="IPR036865">
    <property type="entry name" value="CRAL-TRIO_dom_sf"/>
</dbReference>
<sequence>MIMEYIIRDPRIQINGIVCVVDMLGFGWNQLRNFGPNQAKKVINILSYCLPIRIKTIFIVNESTLTDIGFAIMRPFTSEELHEKIVFLGTNYGPVLHQSISSDHLPIEFGGKNGRMNSMEWFKRLQSFEIEMKKNFLDYGLIKNDLINEIYNGSKCSGAKKCLGSSSNSEATYPSAVFRKSPTCNVLPALIRLILILKN</sequence>
<dbReference type="CDD" id="cd00170">
    <property type="entry name" value="SEC14"/>
    <property type="match status" value="1"/>
</dbReference>
<dbReference type="PANTHER" id="PTHR10174">
    <property type="entry name" value="ALPHA-TOCOPHEROL TRANSFER PROTEIN-RELATED"/>
    <property type="match status" value="1"/>
</dbReference>
<dbReference type="OrthoDB" id="16405at2759"/>
<dbReference type="VEuPathDB" id="VectorBase:SSCA000736"/>
<evidence type="ECO:0000313" key="1">
    <source>
        <dbReference type="EMBL" id="KPM07361.1"/>
    </source>
</evidence>
<dbReference type="GO" id="GO:1902936">
    <property type="term" value="F:phosphatidylinositol bisphosphate binding"/>
    <property type="evidence" value="ECO:0007669"/>
    <property type="project" value="TreeGrafter"/>
</dbReference>
<dbReference type="Proteomes" id="UP000616769">
    <property type="component" value="Unassembled WGS sequence"/>
</dbReference>
<dbReference type="Gene3D" id="3.40.525.10">
    <property type="entry name" value="CRAL-TRIO lipid binding domain"/>
    <property type="match status" value="1"/>
</dbReference>